<dbReference type="EMBL" id="KQ947405">
    <property type="protein sequence ID" value="KUJ23109.1"/>
    <property type="molecule type" value="Genomic_DNA"/>
</dbReference>
<protein>
    <submittedName>
        <fullName evidence="1">Uncharacterized protein</fullName>
    </submittedName>
</protein>
<gene>
    <name evidence="1" type="ORF">LY89DRAFT_167493</name>
</gene>
<accession>A0A194XSU3</accession>
<keyword evidence="2" id="KW-1185">Reference proteome</keyword>
<evidence type="ECO:0000313" key="1">
    <source>
        <dbReference type="EMBL" id="KUJ23109.1"/>
    </source>
</evidence>
<dbReference type="AlphaFoldDB" id="A0A194XSU3"/>
<evidence type="ECO:0000313" key="2">
    <source>
        <dbReference type="Proteomes" id="UP000070700"/>
    </source>
</evidence>
<sequence length="128" mass="13830">MPILRPLPSLLSRSVQQGLLACLREPTPTSLSLSSLAPHTNLYLNTSKIATNSDLYVQQSISLSCLLLAAVQFIHPASQPAFPLAMMGQQPAASQPASQHFPIPKQHSTPNLVPSLTTREPSMHMQPV</sequence>
<dbReference type="InParanoid" id="A0A194XSU3"/>
<dbReference type="GeneID" id="28815270"/>
<name>A0A194XSU3_MOLSC</name>
<organism evidence="1 2">
    <name type="scientific">Mollisia scopiformis</name>
    <name type="common">Conifer needle endophyte fungus</name>
    <name type="synonym">Phialocephala scopiformis</name>
    <dbReference type="NCBI Taxonomy" id="149040"/>
    <lineage>
        <taxon>Eukaryota</taxon>
        <taxon>Fungi</taxon>
        <taxon>Dikarya</taxon>
        <taxon>Ascomycota</taxon>
        <taxon>Pezizomycotina</taxon>
        <taxon>Leotiomycetes</taxon>
        <taxon>Helotiales</taxon>
        <taxon>Mollisiaceae</taxon>
        <taxon>Mollisia</taxon>
    </lineage>
</organism>
<dbReference type="RefSeq" id="XP_018077464.1">
    <property type="nucleotide sequence ID" value="XM_018205544.1"/>
</dbReference>
<dbReference type="Proteomes" id="UP000070700">
    <property type="component" value="Unassembled WGS sequence"/>
</dbReference>
<proteinExistence type="predicted"/>
<dbReference type="KEGG" id="psco:LY89DRAFT_167493"/>
<reference evidence="1 2" key="1">
    <citation type="submission" date="2015-10" db="EMBL/GenBank/DDBJ databases">
        <title>Full genome of DAOMC 229536 Phialocephala scopiformis, a fungal endophyte of spruce producing the potent anti-insectan compound rugulosin.</title>
        <authorList>
            <consortium name="DOE Joint Genome Institute"/>
            <person name="Walker A.K."/>
            <person name="Frasz S.L."/>
            <person name="Seifert K.A."/>
            <person name="Miller J.D."/>
            <person name="Mondo S.J."/>
            <person name="Labutti K."/>
            <person name="Lipzen A."/>
            <person name="Dockter R."/>
            <person name="Kennedy M."/>
            <person name="Grigoriev I.V."/>
            <person name="Spatafora J.W."/>
        </authorList>
    </citation>
    <scope>NUCLEOTIDE SEQUENCE [LARGE SCALE GENOMIC DNA]</scope>
    <source>
        <strain evidence="1 2">CBS 120377</strain>
    </source>
</reference>